<dbReference type="InterPro" id="IPR024158">
    <property type="entry name" value="Mt_import_TIM15"/>
</dbReference>
<reference evidence="3 4" key="1">
    <citation type="submission" date="2024-02" db="EMBL/GenBank/DDBJ databases">
        <authorList>
            <person name="Vignale AGUSTIN F."/>
            <person name="Sosa J E."/>
            <person name="Modenutti C."/>
        </authorList>
    </citation>
    <scope>NUCLEOTIDE SEQUENCE [LARGE SCALE GENOMIC DNA]</scope>
</reference>
<keyword evidence="4" id="KW-1185">Reference proteome</keyword>
<keyword evidence="1" id="KW-0472">Membrane</keyword>
<proteinExistence type="predicted"/>
<accession>A0ABC8SK94</accession>
<dbReference type="Proteomes" id="UP001642360">
    <property type="component" value="Unassembled WGS sequence"/>
</dbReference>
<dbReference type="EMBL" id="CAUOFW020002981">
    <property type="protein sequence ID" value="CAK9157322.1"/>
    <property type="molecule type" value="Genomic_DNA"/>
</dbReference>
<dbReference type="Pfam" id="PF05180">
    <property type="entry name" value="zf-DNL"/>
    <property type="match status" value="1"/>
</dbReference>
<evidence type="ECO:0000256" key="1">
    <source>
        <dbReference type="SAM" id="Phobius"/>
    </source>
</evidence>
<evidence type="ECO:0000313" key="3">
    <source>
        <dbReference type="EMBL" id="CAK9157322.1"/>
    </source>
</evidence>
<dbReference type="PANTHER" id="PTHR20922:SF19">
    <property type="entry name" value="F24J5.3"/>
    <property type="match status" value="1"/>
</dbReference>
<protein>
    <recommendedName>
        <fullName evidence="2">DNL-type domain-containing protein</fullName>
    </recommendedName>
</protein>
<sequence length="181" mass="20222">MAATACSSRTCHGVSPIFSSSSSTTFKAQGPVSFLPCPNSFRPNFPSNPTLKSSSLKISHSTKKSSKHVFRVPIIFCLVEDDSEAYPESEQSSVHRGSPRDAAINIKLPRRSLLVHFTCNACGTRCQKLINRLAYEQGTVFVQVFPFVLLLLWNFCCMILDGNRAIKFLFFFSSFTKKVWP</sequence>
<evidence type="ECO:0000259" key="2">
    <source>
        <dbReference type="Pfam" id="PF05180"/>
    </source>
</evidence>
<dbReference type="PANTHER" id="PTHR20922">
    <property type="entry name" value="DNL-TYPE ZINC FINGER PROTEIN"/>
    <property type="match status" value="1"/>
</dbReference>
<dbReference type="InterPro" id="IPR007853">
    <property type="entry name" value="Znf_DNL-typ"/>
</dbReference>
<dbReference type="AlphaFoldDB" id="A0ABC8SK94"/>
<comment type="caution">
    <text evidence="3">The sequence shown here is derived from an EMBL/GenBank/DDBJ whole genome shotgun (WGS) entry which is preliminary data.</text>
</comment>
<keyword evidence="1" id="KW-1133">Transmembrane helix</keyword>
<organism evidence="3 4">
    <name type="scientific">Ilex paraguariensis</name>
    <name type="common">yerba mate</name>
    <dbReference type="NCBI Taxonomy" id="185542"/>
    <lineage>
        <taxon>Eukaryota</taxon>
        <taxon>Viridiplantae</taxon>
        <taxon>Streptophyta</taxon>
        <taxon>Embryophyta</taxon>
        <taxon>Tracheophyta</taxon>
        <taxon>Spermatophyta</taxon>
        <taxon>Magnoliopsida</taxon>
        <taxon>eudicotyledons</taxon>
        <taxon>Gunneridae</taxon>
        <taxon>Pentapetalae</taxon>
        <taxon>asterids</taxon>
        <taxon>campanulids</taxon>
        <taxon>Aquifoliales</taxon>
        <taxon>Aquifoliaceae</taxon>
        <taxon>Ilex</taxon>
    </lineage>
</organism>
<name>A0ABC8SK94_9AQUA</name>
<evidence type="ECO:0000313" key="4">
    <source>
        <dbReference type="Proteomes" id="UP001642360"/>
    </source>
</evidence>
<feature type="domain" description="DNL-type" evidence="2">
    <location>
        <begin position="115"/>
        <end position="143"/>
    </location>
</feature>
<keyword evidence="1" id="KW-0812">Transmembrane</keyword>
<feature type="transmembrane region" description="Helical" evidence="1">
    <location>
        <begin position="140"/>
        <end position="160"/>
    </location>
</feature>
<gene>
    <name evidence="3" type="ORF">ILEXP_LOCUS25875</name>
</gene>